<dbReference type="InterPro" id="IPR036866">
    <property type="entry name" value="RibonucZ/Hydroxyglut_hydro"/>
</dbReference>
<dbReference type="SUPFAM" id="SSF56281">
    <property type="entry name" value="Metallo-hydrolase/oxidoreductase"/>
    <property type="match status" value="1"/>
</dbReference>
<reference evidence="3 4" key="1">
    <citation type="submission" date="2019-03" db="EMBL/GenBank/DDBJ databases">
        <title>Genomics of glacier-inhabiting Cryobacterium strains.</title>
        <authorList>
            <person name="Liu Q."/>
            <person name="Xin Y.-H."/>
        </authorList>
    </citation>
    <scope>NUCLEOTIDE SEQUENCE [LARGE SCALE GENOMIC DNA]</scope>
    <source>
        <strain evidence="3 4">TMT2-48-2</strain>
    </source>
</reference>
<dbReference type="GO" id="GO:0016787">
    <property type="term" value="F:hydrolase activity"/>
    <property type="evidence" value="ECO:0007669"/>
    <property type="project" value="UniProtKB-KW"/>
</dbReference>
<keyword evidence="4" id="KW-1185">Reference proteome</keyword>
<name>A0A4R8Y142_9MICO</name>
<dbReference type="GO" id="GO:0070813">
    <property type="term" value="P:hydrogen sulfide metabolic process"/>
    <property type="evidence" value="ECO:0007669"/>
    <property type="project" value="TreeGrafter"/>
</dbReference>
<dbReference type="GO" id="GO:0050313">
    <property type="term" value="F:sulfur dioxygenase activity"/>
    <property type="evidence" value="ECO:0007669"/>
    <property type="project" value="InterPro"/>
</dbReference>
<evidence type="ECO:0000256" key="1">
    <source>
        <dbReference type="ARBA" id="ARBA00022723"/>
    </source>
</evidence>
<evidence type="ECO:0000259" key="2">
    <source>
        <dbReference type="PROSITE" id="PS50206"/>
    </source>
</evidence>
<dbReference type="CDD" id="cd07724">
    <property type="entry name" value="POD-like_MBL-fold"/>
    <property type="match status" value="1"/>
</dbReference>
<dbReference type="InterPro" id="IPR001763">
    <property type="entry name" value="Rhodanese-like_dom"/>
</dbReference>
<accession>A0A4R8Y142</accession>
<evidence type="ECO:0000313" key="4">
    <source>
        <dbReference type="Proteomes" id="UP000298433"/>
    </source>
</evidence>
<gene>
    <name evidence="3" type="ORF">E3T23_00440</name>
</gene>
<dbReference type="CDD" id="cd00158">
    <property type="entry name" value="RHOD"/>
    <property type="match status" value="1"/>
</dbReference>
<dbReference type="SMART" id="SM00450">
    <property type="entry name" value="RHOD"/>
    <property type="match status" value="1"/>
</dbReference>
<keyword evidence="1" id="KW-0479">Metal-binding</keyword>
<dbReference type="PROSITE" id="PS50206">
    <property type="entry name" value="RHODANESE_3"/>
    <property type="match status" value="1"/>
</dbReference>
<dbReference type="SMART" id="SM00849">
    <property type="entry name" value="Lactamase_B"/>
    <property type="match status" value="1"/>
</dbReference>
<comment type="caution">
    <text evidence="3">The sequence shown here is derived from an EMBL/GenBank/DDBJ whole genome shotgun (WGS) entry which is preliminary data.</text>
</comment>
<dbReference type="GO" id="GO:0006749">
    <property type="term" value="P:glutathione metabolic process"/>
    <property type="evidence" value="ECO:0007669"/>
    <property type="project" value="InterPro"/>
</dbReference>
<dbReference type="SUPFAM" id="SSF52821">
    <property type="entry name" value="Rhodanese/Cell cycle control phosphatase"/>
    <property type="match status" value="2"/>
</dbReference>
<dbReference type="GO" id="GO:0046872">
    <property type="term" value="F:metal ion binding"/>
    <property type="evidence" value="ECO:0007669"/>
    <property type="project" value="UniProtKB-KW"/>
</dbReference>
<dbReference type="OrthoDB" id="3196337at2"/>
<dbReference type="Gene3D" id="3.40.250.10">
    <property type="entry name" value="Rhodanese-like domain"/>
    <property type="match status" value="2"/>
</dbReference>
<feature type="domain" description="Rhodanese" evidence="2">
    <location>
        <begin position="364"/>
        <end position="450"/>
    </location>
</feature>
<dbReference type="Proteomes" id="UP000298433">
    <property type="component" value="Unassembled WGS sequence"/>
</dbReference>
<keyword evidence="3" id="KW-0378">Hydrolase</keyword>
<dbReference type="RefSeq" id="WP_134368455.1">
    <property type="nucleotide sequence ID" value="NZ_SOGN01000005.1"/>
</dbReference>
<dbReference type="InterPro" id="IPR044528">
    <property type="entry name" value="POD-like_MBL-fold"/>
</dbReference>
<dbReference type="InterPro" id="IPR036873">
    <property type="entry name" value="Rhodanese-like_dom_sf"/>
</dbReference>
<dbReference type="InterPro" id="IPR001279">
    <property type="entry name" value="Metallo-B-lactamas"/>
</dbReference>
<dbReference type="InterPro" id="IPR051682">
    <property type="entry name" value="Mito_Persulfide_Diox"/>
</dbReference>
<dbReference type="PANTHER" id="PTHR43084:SF1">
    <property type="entry name" value="PERSULFIDE DIOXYGENASE ETHE1, MITOCHONDRIAL"/>
    <property type="match status" value="1"/>
</dbReference>
<dbReference type="PANTHER" id="PTHR43084">
    <property type="entry name" value="PERSULFIDE DIOXYGENASE ETHE1"/>
    <property type="match status" value="1"/>
</dbReference>
<dbReference type="Gene3D" id="3.60.15.10">
    <property type="entry name" value="Ribonuclease Z/Hydroxyacylglutathione hydrolase-like"/>
    <property type="match status" value="1"/>
</dbReference>
<sequence>MDVIVIETPQLGDRSYLVHDGAVAVVIDPQRDTDRVENAAREAGVTITHVAETHLHNDYVTGGFELARVHGAKYLVNAADPVTFEREPVTDGQVIPVGGLTVTVVATPGHTHTHVSYIVSDGTTEAVFSGGSLLFGSVGRTDLVAASDTVGLTHDQYASVRRLVHEAEHEAALFPTHGFGSFCSSGPATGAGASTIGEQLTANHALTDADEEHFVRDLIANLTAYPSYYAHMAPANTQGPGPANLQVPESLDSAELTRRLAEGEWVVDLRNRVAFSSNHLQGAVSFEYGNGSNFTTYLGWVLPWNEQLTLVGDRADVEDAIRDLSRIGIDSPDAAIGTEPHALAPDAPVASYPRVGWAGVLEGRAEQDVLLDTRRADEFAASHLLDAVSVPLHELLSRLDEIPAGKIWVHCGSGYRAGVAASLLQRAGREVVHVDANFDEASAAGLTLAELTV</sequence>
<dbReference type="AlphaFoldDB" id="A0A4R8Y142"/>
<dbReference type="EMBL" id="SOGN01000005">
    <property type="protein sequence ID" value="TFC84204.1"/>
    <property type="molecule type" value="Genomic_DNA"/>
</dbReference>
<proteinExistence type="predicted"/>
<organism evidence="3 4">
    <name type="scientific">Cryobacterium cheniae</name>
    <dbReference type="NCBI Taxonomy" id="1259262"/>
    <lineage>
        <taxon>Bacteria</taxon>
        <taxon>Bacillati</taxon>
        <taxon>Actinomycetota</taxon>
        <taxon>Actinomycetes</taxon>
        <taxon>Micrococcales</taxon>
        <taxon>Microbacteriaceae</taxon>
        <taxon>Cryobacterium</taxon>
    </lineage>
</organism>
<protein>
    <submittedName>
        <fullName evidence="3">MBL fold metallo-hydrolase</fullName>
    </submittedName>
</protein>
<dbReference type="Pfam" id="PF00753">
    <property type="entry name" value="Lactamase_B"/>
    <property type="match status" value="1"/>
</dbReference>
<dbReference type="Pfam" id="PF00581">
    <property type="entry name" value="Rhodanese"/>
    <property type="match status" value="1"/>
</dbReference>
<evidence type="ECO:0000313" key="3">
    <source>
        <dbReference type="EMBL" id="TFC84204.1"/>
    </source>
</evidence>